<keyword evidence="4 10" id="KW-0337">GPI-anchor biosynthesis</keyword>
<proteinExistence type="inferred from homology"/>
<dbReference type="GO" id="GO:0006506">
    <property type="term" value="P:GPI anchor biosynthetic process"/>
    <property type="evidence" value="ECO:0007669"/>
    <property type="project" value="UniProtKB-UniPathway"/>
</dbReference>
<feature type="transmembrane region" description="Helical" evidence="10">
    <location>
        <begin position="210"/>
        <end position="229"/>
    </location>
</feature>
<keyword evidence="7 10" id="KW-1133">Transmembrane helix</keyword>
<reference evidence="11" key="1">
    <citation type="submission" date="2021-12" db="EMBL/GenBank/DDBJ databases">
        <authorList>
            <person name="Martin H S."/>
        </authorList>
    </citation>
    <scope>NUCLEOTIDE SEQUENCE</scope>
</reference>
<dbReference type="InterPro" id="IPR013233">
    <property type="entry name" value="PIG-X/PBN1"/>
</dbReference>
<evidence type="ECO:0000256" key="3">
    <source>
        <dbReference type="ARBA" id="ARBA00010345"/>
    </source>
</evidence>
<evidence type="ECO:0000256" key="10">
    <source>
        <dbReference type="RuleBase" id="RU366056"/>
    </source>
</evidence>
<protein>
    <recommendedName>
        <fullName evidence="10">Phosphatidylinositol-glycan biosynthesis class X protein</fullName>
    </recommendedName>
</protein>
<evidence type="ECO:0000256" key="7">
    <source>
        <dbReference type="ARBA" id="ARBA00022989"/>
    </source>
</evidence>
<comment type="pathway">
    <text evidence="2 10">Glycolipid biosynthesis; glycosylphosphatidylinositol-anchor biosynthesis.</text>
</comment>
<dbReference type="EMBL" id="OV170230">
    <property type="protein sequence ID" value="CAH0715826.1"/>
    <property type="molecule type" value="Genomic_DNA"/>
</dbReference>
<dbReference type="PANTHER" id="PTHR28650:SF1">
    <property type="entry name" value="PHOSPHATIDYLINOSITOL-GLYCAN BIOSYNTHESIS CLASS X PROTEIN"/>
    <property type="match status" value="1"/>
</dbReference>
<name>A0A8J9Y5T2_9NEOP</name>
<comment type="similarity">
    <text evidence="3 10">Belongs to the PIGX family.</text>
</comment>
<dbReference type="OrthoDB" id="5546453at2759"/>
<evidence type="ECO:0000256" key="9">
    <source>
        <dbReference type="ARBA" id="ARBA00023180"/>
    </source>
</evidence>
<evidence type="ECO:0000313" key="12">
    <source>
        <dbReference type="Proteomes" id="UP000838878"/>
    </source>
</evidence>
<evidence type="ECO:0000256" key="5">
    <source>
        <dbReference type="ARBA" id="ARBA00022692"/>
    </source>
</evidence>
<dbReference type="Proteomes" id="UP000838878">
    <property type="component" value="Chromosome 10"/>
</dbReference>
<dbReference type="AlphaFoldDB" id="A0A8J9Y5T2"/>
<comment type="subcellular location">
    <subcellularLocation>
        <location evidence="1 10">Endoplasmic reticulum membrane</location>
        <topology evidence="1 10">Single-pass membrane protein</topology>
    </subcellularLocation>
</comment>
<sequence length="248" mass="28616">MIYQILFYSMILYGVHGQTCNFNVKIGQKLRNEGFHRNLSYYIDFASDDEEENWLYRDCSVGLEQTLPSGVYASEDEMRDHGCRNLVETVFITPVNIELPAKDASPIVMQMFSKVKNSKTQFHIPVHARYHQASRGGGTAKNEIPPPKLYLKCPDNKLNVCNKYLPPQTSVNTFCKKHVPKELCDWKLIPAIMVTDTIIWEVPIGNTDHYYLVAWGTSVVIVVGSLYLLKNLHKYNFKVERRIIKKHM</sequence>
<evidence type="ECO:0000256" key="8">
    <source>
        <dbReference type="ARBA" id="ARBA00023136"/>
    </source>
</evidence>
<evidence type="ECO:0000256" key="4">
    <source>
        <dbReference type="ARBA" id="ARBA00022502"/>
    </source>
</evidence>
<dbReference type="InterPro" id="IPR040039">
    <property type="entry name" value="PIGX"/>
</dbReference>
<evidence type="ECO:0000256" key="1">
    <source>
        <dbReference type="ARBA" id="ARBA00004389"/>
    </source>
</evidence>
<dbReference type="SMART" id="SM00780">
    <property type="entry name" value="PIG-X"/>
    <property type="match status" value="1"/>
</dbReference>
<keyword evidence="5 10" id="KW-0812">Transmembrane</keyword>
<feature type="signal peptide" evidence="10">
    <location>
        <begin position="1"/>
        <end position="17"/>
    </location>
</feature>
<gene>
    <name evidence="11" type="ORF">BINO364_LOCUS2702</name>
</gene>
<feature type="non-terminal residue" evidence="11">
    <location>
        <position position="248"/>
    </location>
</feature>
<dbReference type="PANTHER" id="PTHR28650">
    <property type="entry name" value="PHOSPHATIDYLINOSITOL-GLYCAN BIOSYNTHESIS CLASS X PROTEIN"/>
    <property type="match status" value="1"/>
</dbReference>
<evidence type="ECO:0000256" key="6">
    <source>
        <dbReference type="ARBA" id="ARBA00022824"/>
    </source>
</evidence>
<keyword evidence="8 10" id="KW-0472">Membrane</keyword>
<dbReference type="Pfam" id="PF08320">
    <property type="entry name" value="PIG-X"/>
    <property type="match status" value="1"/>
</dbReference>
<comment type="function">
    <text evidence="10">Stabilizing subunit of the glycosylphosphatidylinositol-mannosyltransferase I complex which catalyzes the transfer of the first mannose, via an alpha-1,4 bond from a dolichol-phosphate-mannose (Dol-P-Man) to the glucosaminyl acyl phosphatidylinositol (GlcN-(acyl)PI) intermediate to generate alpha-D-Man-(1-&gt;4)-alpha-D-GlcN-(1-&gt;6)-(1-radyl,2-acyl-sn-glycero-3-phospho)-2-acyl-inositol and participates in the sixth step of the glycosylphosphatidylinositol-anchor biosynthesis. Probably acts by stabilizing the mannosyltransferase PIGM.</text>
</comment>
<organism evidence="11 12">
    <name type="scientific">Brenthis ino</name>
    <name type="common">lesser marbled fritillary</name>
    <dbReference type="NCBI Taxonomy" id="405034"/>
    <lineage>
        <taxon>Eukaryota</taxon>
        <taxon>Metazoa</taxon>
        <taxon>Ecdysozoa</taxon>
        <taxon>Arthropoda</taxon>
        <taxon>Hexapoda</taxon>
        <taxon>Insecta</taxon>
        <taxon>Pterygota</taxon>
        <taxon>Neoptera</taxon>
        <taxon>Endopterygota</taxon>
        <taxon>Lepidoptera</taxon>
        <taxon>Glossata</taxon>
        <taxon>Ditrysia</taxon>
        <taxon>Papilionoidea</taxon>
        <taxon>Nymphalidae</taxon>
        <taxon>Heliconiinae</taxon>
        <taxon>Argynnini</taxon>
        <taxon>Brenthis</taxon>
    </lineage>
</organism>
<keyword evidence="12" id="KW-1185">Reference proteome</keyword>
<keyword evidence="9" id="KW-0325">Glycoprotein</keyword>
<evidence type="ECO:0000313" key="11">
    <source>
        <dbReference type="EMBL" id="CAH0715826.1"/>
    </source>
</evidence>
<keyword evidence="6 10" id="KW-0256">Endoplasmic reticulum</keyword>
<accession>A0A8J9Y5T2</accession>
<dbReference type="GO" id="GO:0005789">
    <property type="term" value="C:endoplasmic reticulum membrane"/>
    <property type="evidence" value="ECO:0007669"/>
    <property type="project" value="UniProtKB-SubCell"/>
</dbReference>
<keyword evidence="10" id="KW-0732">Signal</keyword>
<dbReference type="UniPathway" id="UPA00196"/>
<evidence type="ECO:0000256" key="2">
    <source>
        <dbReference type="ARBA" id="ARBA00004687"/>
    </source>
</evidence>
<feature type="chain" id="PRO_5035489239" description="Phosphatidylinositol-glycan biosynthesis class X protein" evidence="10">
    <location>
        <begin position="18"/>
        <end position="248"/>
    </location>
</feature>